<keyword evidence="2" id="KW-0472">Membrane</keyword>
<dbReference type="EMBL" id="JBHRTR010000015">
    <property type="protein sequence ID" value="MFC3226654.1"/>
    <property type="molecule type" value="Genomic_DNA"/>
</dbReference>
<dbReference type="RefSeq" id="WP_379898723.1">
    <property type="nucleotide sequence ID" value="NZ_JBHRTR010000015.1"/>
</dbReference>
<evidence type="ECO:0000313" key="4">
    <source>
        <dbReference type="Proteomes" id="UP001595528"/>
    </source>
</evidence>
<feature type="transmembrane region" description="Helical" evidence="2">
    <location>
        <begin position="25"/>
        <end position="47"/>
    </location>
</feature>
<dbReference type="Pfam" id="PF05751">
    <property type="entry name" value="FixH"/>
    <property type="match status" value="1"/>
</dbReference>
<dbReference type="InterPro" id="IPR008620">
    <property type="entry name" value="FixH"/>
</dbReference>
<dbReference type="Proteomes" id="UP001595528">
    <property type="component" value="Unassembled WGS sequence"/>
</dbReference>
<gene>
    <name evidence="3" type="ORF">ACFOGJ_05390</name>
</gene>
<keyword evidence="2" id="KW-1133">Transmembrane helix</keyword>
<proteinExistence type="predicted"/>
<keyword evidence="4" id="KW-1185">Reference proteome</keyword>
<accession>A0ABV7KWF1</accession>
<keyword evidence="2" id="KW-0812">Transmembrane</keyword>
<evidence type="ECO:0000256" key="2">
    <source>
        <dbReference type="SAM" id="Phobius"/>
    </source>
</evidence>
<sequence length="105" mass="11043">MSTTPSSRAAGTRPGEARPLTGRRVLFYMLAFFGLIILVNGVMATVASRSFRGTVAENGYVESLRFAAFEKHGPAALAHERPPLEGPLPRTPASDGTTGAGRGGR</sequence>
<evidence type="ECO:0000313" key="3">
    <source>
        <dbReference type="EMBL" id="MFC3226654.1"/>
    </source>
</evidence>
<comment type="caution">
    <text evidence="3">The sequence shown here is derived from an EMBL/GenBank/DDBJ whole genome shotgun (WGS) entry which is preliminary data.</text>
</comment>
<reference evidence="4" key="1">
    <citation type="journal article" date="2019" name="Int. J. Syst. Evol. Microbiol.">
        <title>The Global Catalogue of Microorganisms (GCM) 10K type strain sequencing project: providing services to taxonomists for standard genome sequencing and annotation.</title>
        <authorList>
            <consortium name="The Broad Institute Genomics Platform"/>
            <consortium name="The Broad Institute Genome Sequencing Center for Infectious Disease"/>
            <person name="Wu L."/>
            <person name="Ma J."/>
        </authorList>
    </citation>
    <scope>NUCLEOTIDE SEQUENCE [LARGE SCALE GENOMIC DNA]</scope>
    <source>
        <strain evidence="4">KCTC 42964</strain>
    </source>
</reference>
<name>A0ABV7KWF1_9PROT</name>
<evidence type="ECO:0000256" key="1">
    <source>
        <dbReference type="SAM" id="MobiDB-lite"/>
    </source>
</evidence>
<protein>
    <submittedName>
        <fullName evidence="3">FixH family protein</fullName>
    </submittedName>
</protein>
<feature type="region of interest" description="Disordered" evidence="1">
    <location>
        <begin position="77"/>
        <end position="105"/>
    </location>
</feature>
<organism evidence="3 4">
    <name type="scientific">Marinibaculum pumilum</name>
    <dbReference type="NCBI Taxonomy" id="1766165"/>
    <lineage>
        <taxon>Bacteria</taxon>
        <taxon>Pseudomonadati</taxon>
        <taxon>Pseudomonadota</taxon>
        <taxon>Alphaproteobacteria</taxon>
        <taxon>Rhodospirillales</taxon>
        <taxon>Rhodospirillaceae</taxon>
        <taxon>Marinibaculum</taxon>
    </lineage>
</organism>